<dbReference type="RefSeq" id="WP_008537157.1">
    <property type="nucleotide sequence ID" value="NZ_JH601090.1"/>
</dbReference>
<dbReference type="PANTHER" id="PTHR28259">
    <property type="entry name" value="FLUORIDE EXPORT PROTEIN 1-RELATED"/>
    <property type="match status" value="1"/>
</dbReference>
<feature type="transmembrane region" description="Helical" evidence="10">
    <location>
        <begin position="28"/>
        <end position="51"/>
    </location>
</feature>
<evidence type="ECO:0000256" key="9">
    <source>
        <dbReference type="ARBA" id="ARBA00049940"/>
    </source>
</evidence>
<keyword evidence="10" id="KW-0915">Sodium</keyword>
<keyword evidence="2 10" id="KW-1003">Cell membrane</keyword>
<keyword evidence="10" id="KW-0406">Ion transport</keyword>
<dbReference type="Pfam" id="PF02537">
    <property type="entry name" value="CRCB"/>
    <property type="match status" value="1"/>
</dbReference>
<comment type="catalytic activity">
    <reaction evidence="8">
        <text>fluoride(in) = fluoride(out)</text>
        <dbReference type="Rhea" id="RHEA:76159"/>
        <dbReference type="ChEBI" id="CHEBI:17051"/>
    </reaction>
    <physiologicalReaction direction="left-to-right" evidence="8">
        <dbReference type="Rhea" id="RHEA:76160"/>
    </physiologicalReaction>
</comment>
<feature type="transmembrane region" description="Helical" evidence="10">
    <location>
        <begin position="95"/>
        <end position="120"/>
    </location>
</feature>
<feature type="binding site" evidence="10">
    <location>
        <position position="74"/>
    </location>
    <ligand>
        <name>Na(+)</name>
        <dbReference type="ChEBI" id="CHEBI:29101"/>
        <note>structural</note>
    </ligand>
</feature>
<keyword evidence="5 10" id="KW-0472">Membrane</keyword>
<evidence type="ECO:0000313" key="11">
    <source>
        <dbReference type="EMBL" id="EHR39244.1"/>
    </source>
</evidence>
<name>A0ABN0ELU2_9FIRM</name>
<keyword evidence="10" id="KW-0479">Metal-binding</keyword>
<dbReference type="PANTHER" id="PTHR28259:SF1">
    <property type="entry name" value="FLUORIDE EXPORT PROTEIN 1-RELATED"/>
    <property type="match status" value="1"/>
</dbReference>
<comment type="similarity">
    <text evidence="7 10">Belongs to the fluoride channel Fluc/FEX (TC 1.A.43) family.</text>
</comment>
<evidence type="ECO:0000256" key="5">
    <source>
        <dbReference type="ARBA" id="ARBA00023136"/>
    </source>
</evidence>
<evidence type="ECO:0000256" key="2">
    <source>
        <dbReference type="ARBA" id="ARBA00022475"/>
    </source>
</evidence>
<dbReference type="EMBL" id="ADMB01000001">
    <property type="protein sequence ID" value="EHR39244.1"/>
    <property type="molecule type" value="Genomic_DNA"/>
</dbReference>
<gene>
    <name evidence="10" type="primary">fluC</name>
    <name evidence="10" type="synonym">crcB</name>
    <name evidence="11" type="ORF">HMPREF9454_00001</name>
</gene>
<evidence type="ECO:0000313" key="12">
    <source>
        <dbReference type="Proteomes" id="UP000005963"/>
    </source>
</evidence>
<keyword evidence="4 10" id="KW-1133">Transmembrane helix</keyword>
<dbReference type="HAMAP" id="MF_00454">
    <property type="entry name" value="FluC"/>
    <property type="match status" value="1"/>
</dbReference>
<keyword evidence="12" id="KW-1185">Reference proteome</keyword>
<comment type="subcellular location">
    <subcellularLocation>
        <location evidence="1 10">Cell membrane</location>
        <topology evidence="1 10">Multi-pass membrane protein</topology>
    </subcellularLocation>
</comment>
<dbReference type="NCBIfam" id="TIGR00494">
    <property type="entry name" value="crcB"/>
    <property type="match status" value="1"/>
</dbReference>
<feature type="transmembrane region" description="Helical" evidence="10">
    <location>
        <begin position="63"/>
        <end position="83"/>
    </location>
</feature>
<organism evidence="11 12">
    <name type="scientific">Megamonas funiformis YIT 11815</name>
    <dbReference type="NCBI Taxonomy" id="742816"/>
    <lineage>
        <taxon>Bacteria</taxon>
        <taxon>Bacillati</taxon>
        <taxon>Bacillota</taxon>
        <taxon>Negativicutes</taxon>
        <taxon>Selenomonadales</taxon>
        <taxon>Selenomonadaceae</taxon>
        <taxon>Megamonas</taxon>
    </lineage>
</organism>
<keyword evidence="10" id="KW-0813">Transport</keyword>
<dbReference type="Proteomes" id="UP000005963">
    <property type="component" value="Unassembled WGS sequence"/>
</dbReference>
<evidence type="ECO:0000256" key="3">
    <source>
        <dbReference type="ARBA" id="ARBA00022692"/>
    </source>
</evidence>
<proteinExistence type="inferred from homology"/>
<comment type="function">
    <text evidence="9 10">Fluoride-specific ion channel. Important for reducing fluoride concentration in the cell, thus reducing its toxicity.</text>
</comment>
<accession>A0ABN0ELU2</accession>
<keyword evidence="3 10" id="KW-0812">Transmembrane</keyword>
<comment type="activity regulation">
    <text evidence="10">Na(+) is not transported, but it plays an essential structural role and its presence is essential for fluoride channel function.</text>
</comment>
<evidence type="ECO:0000256" key="1">
    <source>
        <dbReference type="ARBA" id="ARBA00004651"/>
    </source>
</evidence>
<protein>
    <recommendedName>
        <fullName evidence="10">Fluoride-specific ion channel FluC</fullName>
    </recommendedName>
</protein>
<evidence type="ECO:0000256" key="4">
    <source>
        <dbReference type="ARBA" id="ARBA00022989"/>
    </source>
</evidence>
<reference evidence="11 12" key="1">
    <citation type="submission" date="2012-01" db="EMBL/GenBank/DDBJ databases">
        <title>The Genome Sequence of Megamonas funiformis YIT 11815.</title>
        <authorList>
            <consortium name="The Broad Institute Genome Sequencing Platform"/>
            <person name="Earl A."/>
            <person name="Ward D."/>
            <person name="Feldgarden M."/>
            <person name="Gevers D."/>
            <person name="Morotomi M."/>
            <person name="Young S.K."/>
            <person name="Zeng Q."/>
            <person name="Gargeya S."/>
            <person name="Fitzgerald M."/>
            <person name="Haas B."/>
            <person name="Abouelleil A."/>
            <person name="Alvarado L."/>
            <person name="Arachchi H.M."/>
            <person name="Berlin A."/>
            <person name="Chapman S.B."/>
            <person name="Gearin G."/>
            <person name="Goldberg J."/>
            <person name="Griggs A."/>
            <person name="Gujja S."/>
            <person name="Hansen M."/>
            <person name="Heiman D."/>
            <person name="Howarth C."/>
            <person name="Larimer J."/>
            <person name="Lui A."/>
            <person name="MacDonald P.J.P."/>
            <person name="McCowen C."/>
            <person name="Montmayeur A."/>
            <person name="Murphy C."/>
            <person name="Neiman D."/>
            <person name="Pearson M."/>
            <person name="Priest M."/>
            <person name="Roberts A."/>
            <person name="Saif S."/>
            <person name="Shea T."/>
            <person name="Sisk P."/>
            <person name="Stolte C."/>
            <person name="Sykes S."/>
            <person name="Wortman J."/>
            <person name="Nusbaum C."/>
            <person name="Birren B."/>
        </authorList>
    </citation>
    <scope>NUCLEOTIDE SEQUENCE [LARGE SCALE GENOMIC DNA]</scope>
    <source>
        <strain evidence="11 12">YIT 11815</strain>
    </source>
</reference>
<evidence type="ECO:0000256" key="8">
    <source>
        <dbReference type="ARBA" id="ARBA00035585"/>
    </source>
</evidence>
<feature type="binding site" evidence="10">
    <location>
        <position position="77"/>
    </location>
    <ligand>
        <name>Na(+)</name>
        <dbReference type="ChEBI" id="CHEBI:29101"/>
        <note>structural</note>
    </ligand>
</feature>
<comment type="caution">
    <text evidence="11">The sequence shown here is derived from an EMBL/GenBank/DDBJ whole genome shotgun (WGS) entry which is preliminary data.</text>
</comment>
<dbReference type="GeneID" id="62779288"/>
<evidence type="ECO:0000256" key="10">
    <source>
        <dbReference type="HAMAP-Rule" id="MF_00454"/>
    </source>
</evidence>
<dbReference type="InterPro" id="IPR003691">
    <property type="entry name" value="FluC"/>
</dbReference>
<sequence>MSNLLVVMLGCALGGAMRYLITTYINKLGYFPYGTLAVNLIGCFLIGMIATLLTEKIQGTSPYLSLFLTVGFLGGLTTFSSFTNETLILWRTGDFISVVLNVGLNTFGGLLAVWIGRILIYMAF</sequence>
<keyword evidence="6 10" id="KW-0407">Ion channel</keyword>
<evidence type="ECO:0000256" key="7">
    <source>
        <dbReference type="ARBA" id="ARBA00035120"/>
    </source>
</evidence>
<evidence type="ECO:0000256" key="6">
    <source>
        <dbReference type="ARBA" id="ARBA00023303"/>
    </source>
</evidence>